<keyword evidence="3" id="KW-1185">Reference proteome</keyword>
<dbReference type="OrthoDB" id="10067585at2759"/>
<dbReference type="InParanoid" id="A0A7M7NGG9"/>
<dbReference type="Proteomes" id="UP000007110">
    <property type="component" value="Unassembled WGS sequence"/>
</dbReference>
<dbReference type="PANTHER" id="PTHR36694:SF11">
    <property type="entry name" value="LP21121P-RELATED"/>
    <property type="match status" value="1"/>
</dbReference>
<reference evidence="3" key="1">
    <citation type="submission" date="2015-02" db="EMBL/GenBank/DDBJ databases">
        <title>Genome sequencing for Strongylocentrotus purpuratus.</title>
        <authorList>
            <person name="Murali S."/>
            <person name="Liu Y."/>
            <person name="Vee V."/>
            <person name="English A."/>
            <person name="Wang M."/>
            <person name="Skinner E."/>
            <person name="Han Y."/>
            <person name="Muzny D.M."/>
            <person name="Worley K.C."/>
            <person name="Gibbs R.A."/>
        </authorList>
    </citation>
    <scope>NUCLEOTIDE SEQUENCE</scope>
</reference>
<proteinExistence type="predicted"/>
<keyword evidence="1" id="KW-1133">Transmembrane helix</keyword>
<feature type="transmembrane region" description="Helical" evidence="1">
    <location>
        <begin position="58"/>
        <end position="81"/>
    </location>
</feature>
<evidence type="ECO:0000256" key="1">
    <source>
        <dbReference type="SAM" id="Phobius"/>
    </source>
</evidence>
<feature type="transmembrane region" description="Helical" evidence="1">
    <location>
        <begin position="120"/>
        <end position="144"/>
    </location>
</feature>
<sequence length="174" mass="18969">MAIMHSCCCFSNVRSGSLACGVFSLITSCFYLAEGSWNLALAVSVHSNNTGPAIDGTYAAYSIDIIVDVFLLIASIVLLVGVSVNNRTMLIPYMVAIMAVMVLQAITWLIQIVFIGAAYIVLIVILVVWLLYTAFNIMCLLCVISQYQELSEGRGRAMQAQWSTPITERSSLVL</sequence>
<keyword evidence="1" id="KW-0472">Membrane</keyword>
<protein>
    <submittedName>
        <fullName evidence="2">Uncharacterized protein</fullName>
    </submittedName>
</protein>
<evidence type="ECO:0000313" key="3">
    <source>
        <dbReference type="Proteomes" id="UP000007110"/>
    </source>
</evidence>
<dbReference type="RefSeq" id="XP_030836077.1">
    <property type="nucleotide sequence ID" value="XM_030980217.1"/>
</dbReference>
<dbReference type="PANTHER" id="PTHR36694">
    <property type="entry name" value="PASIFLORA 1, ISOFORM A-RELATED"/>
    <property type="match status" value="1"/>
</dbReference>
<reference evidence="2" key="2">
    <citation type="submission" date="2021-01" db="UniProtKB">
        <authorList>
            <consortium name="EnsemblMetazoa"/>
        </authorList>
    </citation>
    <scope>IDENTIFICATION</scope>
</reference>
<dbReference type="KEGG" id="spu:105436567"/>
<dbReference type="GeneID" id="105436567"/>
<organism evidence="2 3">
    <name type="scientific">Strongylocentrotus purpuratus</name>
    <name type="common">Purple sea urchin</name>
    <dbReference type="NCBI Taxonomy" id="7668"/>
    <lineage>
        <taxon>Eukaryota</taxon>
        <taxon>Metazoa</taxon>
        <taxon>Echinodermata</taxon>
        <taxon>Eleutherozoa</taxon>
        <taxon>Echinozoa</taxon>
        <taxon>Echinoidea</taxon>
        <taxon>Euechinoidea</taxon>
        <taxon>Echinacea</taxon>
        <taxon>Camarodonta</taxon>
        <taxon>Echinidea</taxon>
        <taxon>Strongylocentrotidae</taxon>
        <taxon>Strongylocentrotus</taxon>
    </lineage>
</organism>
<keyword evidence="1" id="KW-0812">Transmembrane</keyword>
<dbReference type="EnsemblMetazoa" id="XM_030980217">
    <property type="protein sequence ID" value="XP_030836077"/>
    <property type="gene ID" value="LOC105436567"/>
</dbReference>
<dbReference type="AlphaFoldDB" id="A0A7M7NGG9"/>
<name>A0A7M7NGG9_STRPU</name>
<evidence type="ECO:0000313" key="2">
    <source>
        <dbReference type="EnsemblMetazoa" id="XP_030836077"/>
    </source>
</evidence>
<dbReference type="OMA" id="MIQLAIC"/>
<feature type="transmembrane region" description="Helical" evidence="1">
    <location>
        <begin position="93"/>
        <end position="114"/>
    </location>
</feature>
<accession>A0A7M7NGG9</accession>